<protein>
    <submittedName>
        <fullName evidence="4">TetR/AcrR family transcriptional regulator</fullName>
    </submittedName>
</protein>
<sequence>MIYVFESLNLKHISSMTTIAETTTEEKILNAARSIFTKKGFLATTVRDIATEANTNVASVNYYFRSKENLFEFIMDETIKKLFDKIEPVLNDESSTAIEKIEICVGYYIDQLLENPDFPFFMVNEVLAGHTTLPMVEKIKTLTDSVFARQLYALQADGVMKFHPINLMWNIAGMIVFPFLVRPRQLEAGYFDAAEFTTMIKERKKLIPIWIAQALKGV</sequence>
<keyword evidence="1 2" id="KW-0238">DNA-binding</keyword>
<reference evidence="4 5" key="1">
    <citation type="submission" date="2019-08" db="EMBL/GenBank/DDBJ databases">
        <title>Comparative genome analysis confer to the adaptation heavy metal polluted environment.</title>
        <authorList>
            <person name="Li Y."/>
        </authorList>
    </citation>
    <scope>NUCLEOTIDE SEQUENCE [LARGE SCALE GENOMIC DNA]</scope>
    <source>
        <strain evidence="4 5">P2</strain>
    </source>
</reference>
<dbReference type="PANTHER" id="PTHR30328:SF54">
    <property type="entry name" value="HTH-TYPE TRANSCRIPTIONAL REPRESSOR SCO4008"/>
    <property type="match status" value="1"/>
</dbReference>
<dbReference type="EMBL" id="CP043451">
    <property type="protein sequence ID" value="QEM03014.1"/>
    <property type="molecule type" value="Genomic_DNA"/>
</dbReference>
<dbReference type="InterPro" id="IPR050109">
    <property type="entry name" value="HTH-type_TetR-like_transc_reg"/>
</dbReference>
<feature type="domain" description="HTH tetR-type" evidence="3">
    <location>
        <begin position="22"/>
        <end position="82"/>
    </location>
</feature>
<name>A0AAE6JC72_9SPHI</name>
<proteinExistence type="predicted"/>
<dbReference type="PRINTS" id="PR00455">
    <property type="entry name" value="HTHTETR"/>
</dbReference>
<gene>
    <name evidence="4" type="ORF">DIU31_005585</name>
</gene>
<dbReference type="Proteomes" id="UP000250557">
    <property type="component" value="Chromosome"/>
</dbReference>
<dbReference type="PANTHER" id="PTHR30328">
    <property type="entry name" value="TRANSCRIPTIONAL REPRESSOR"/>
    <property type="match status" value="1"/>
</dbReference>
<feature type="DNA-binding region" description="H-T-H motif" evidence="2">
    <location>
        <begin position="45"/>
        <end position="64"/>
    </location>
</feature>
<evidence type="ECO:0000313" key="4">
    <source>
        <dbReference type="EMBL" id="QEM03014.1"/>
    </source>
</evidence>
<dbReference type="InterPro" id="IPR009057">
    <property type="entry name" value="Homeodomain-like_sf"/>
</dbReference>
<dbReference type="Gene3D" id="1.10.357.10">
    <property type="entry name" value="Tetracycline Repressor, domain 2"/>
    <property type="match status" value="1"/>
</dbReference>
<evidence type="ECO:0000313" key="5">
    <source>
        <dbReference type="Proteomes" id="UP000250557"/>
    </source>
</evidence>
<evidence type="ECO:0000256" key="2">
    <source>
        <dbReference type="PROSITE-ProRule" id="PRU00335"/>
    </source>
</evidence>
<dbReference type="AlphaFoldDB" id="A0AAE6JC72"/>
<dbReference type="InterPro" id="IPR001647">
    <property type="entry name" value="HTH_TetR"/>
</dbReference>
<evidence type="ECO:0000256" key="1">
    <source>
        <dbReference type="ARBA" id="ARBA00023125"/>
    </source>
</evidence>
<dbReference type="PROSITE" id="PS50977">
    <property type="entry name" value="HTH_TETR_2"/>
    <property type="match status" value="1"/>
</dbReference>
<dbReference type="Pfam" id="PF00440">
    <property type="entry name" value="TetR_N"/>
    <property type="match status" value="1"/>
</dbReference>
<accession>A0AAE6JC72</accession>
<organism evidence="4 5">
    <name type="scientific">Mucilaginibacter rubeus</name>
    <dbReference type="NCBI Taxonomy" id="2027860"/>
    <lineage>
        <taxon>Bacteria</taxon>
        <taxon>Pseudomonadati</taxon>
        <taxon>Bacteroidota</taxon>
        <taxon>Sphingobacteriia</taxon>
        <taxon>Sphingobacteriales</taxon>
        <taxon>Sphingobacteriaceae</taxon>
        <taxon>Mucilaginibacter</taxon>
    </lineage>
</organism>
<dbReference type="GO" id="GO:0003677">
    <property type="term" value="F:DNA binding"/>
    <property type="evidence" value="ECO:0007669"/>
    <property type="project" value="UniProtKB-UniRule"/>
</dbReference>
<evidence type="ECO:0000259" key="3">
    <source>
        <dbReference type="PROSITE" id="PS50977"/>
    </source>
</evidence>
<dbReference type="SUPFAM" id="SSF46689">
    <property type="entry name" value="Homeodomain-like"/>
    <property type="match status" value="1"/>
</dbReference>